<dbReference type="SUPFAM" id="SSF141072">
    <property type="entry name" value="CalX-like"/>
    <property type="match status" value="1"/>
</dbReference>
<evidence type="ECO:0000256" key="6">
    <source>
        <dbReference type="SAM" id="MobiDB-lite"/>
    </source>
</evidence>
<dbReference type="InterPro" id="IPR016187">
    <property type="entry name" value="CTDL_fold"/>
</dbReference>
<dbReference type="SMART" id="SM00034">
    <property type="entry name" value="CLECT"/>
    <property type="match status" value="1"/>
</dbReference>
<dbReference type="PROSITE" id="PS51854">
    <property type="entry name" value="CSPG"/>
    <property type="match status" value="2"/>
</dbReference>
<dbReference type="InterPro" id="IPR039005">
    <property type="entry name" value="CSPG_rpt"/>
</dbReference>
<keyword evidence="4" id="KW-0325">Glycoprotein</keyword>
<dbReference type="SUPFAM" id="SSF56436">
    <property type="entry name" value="C-type lectin-like"/>
    <property type="match status" value="1"/>
</dbReference>
<sequence length="2704" mass="303172">MNPVFWLLCLIDLCLKVWTSPLSQSHSYAPVSLSSMEQMQSDSTNTNGYNLLRGDVERERLTVIRGLSAPLLHVHLPIQMRAQKGEVCRVEVEEFQPLLSMVGHLEPKKFDCSFANGEVIYHHEGNPLTNQDHVQVTIFFFRNNNSVVQTVDIMVEVVDEKKPDTKSTVEGLWKNVTLDRSGPAQPHFQNHTQPRQRVLILRHVNVTSLKPTSDSISPEILRITYDPMEEECRLTYTSPEYWIVESENPDLAATVGKDGTVSPRFGLPLAAGSAVGGARRWPLFGQVVAFNRSAVPYFDHDCQEALLQGYRYMHRKAGSPATDYIPMQVRIWRRLTNGTRSDQWRQGFFLPVTIFNGQPIRRPVARTFRQVNVSHIGGSLSILPRDSISVPHDANPGLEYLDVNMTRMQGPLQAQVVNLRDPTRPVTSFRLADLRNGLVALQLLNYAESLVKVFIITLTVVDPFFQVSEPVNLKIATFLQPIIPISWNGANMARAPTFQVFSLPLFTYTGAVSLVQKHNIQVVGYIDESAVVYTVQPWSLYTTQLSRMRPVDSSSSKSKCSLHLDGEPMDGTSSFGPQHIASMRVTYVHTGNYEPTVERVPLLVTVPSLTNDGRMKRVKRAAQLDLTKRFGNRRGGKRQGGARGRGTGVARGQRYRRRPKQSPAELHLELSIRVVRLYDRVINGALQSGVTFRVPAYSYVCLRAEDLLTVEVLRAVRSDLINLSFDVKVAPSQGVLVRRWALRRLMLLRPDHRPILTNKMFGNHQLTSTSLNEHVELAIAEERLRLEKAQLGSFQLADLEWSDVCYVNQRRDRTSDLVGLKQVGRHDFPTVYMNIEIAPPAALFLKELMDPNVILRVQETAPHVVITPLHLNYATEQMSHQDTLFSAEGSSGHFGSRDDHSGNDQTVVYTVTQSPRFADLTDELRKSWTHEAGRLVSLSAVTASSHVGDMKLQPGLATSLREAQAPSVIQFTQRQINEGDIIYVPPTADIGVSDRFVTAHYTVSCPGGVRLPDRRLRILLVAVDNQTPTIEVVKPLEVQRDGELSLSPQVLAFHDVDTPNERLTVQFERLPRYGQILITLDPARSNSSELGSVGRKLPARWFNKGQIRYRQSGINVKLDDFILTVTDGIQTSQALRVPLLIRPRVLHERKWNQLVNHSILIPENGTETLYPTIFPSLETEDGVDPASLNSGAPQYFLIVFPTKGHLILDGKGPAVSQFSYEDIHKGRLAYRHGPAEIGLKPVFDFARIWDFNAGKTFSLNFTLIPVNSQPPLIKTEAPLQVKEGGRAIINQYTLYATDPDTEEKDILIQIIHAPRWGHIGLAEDLTSPSTSVMAEVPVTPAAQAGRTESGELVTETQKQPVVELKHTLSFTMEAVKQGLVYYINSRHADGQESLEDVFSVRAYDGSLQSPHTVEVKVAIQPTNDEIPQVRLLKHISVTAGSRRILTPFLFSVSDRDVPRDRLQIQFTQLPIYGNLTVYWQHGEQYTITKDSPPITESYLGMMNVIYVQNKSLLEIPSEENLKPGSLLTVDQFTVSVNDGEHVVERQSQILIRPPNQKPPELLVDPDATDGIVLDGRSWTRLDHRPGGLVIHDNDTADDDLVLTLVETPKYGLIQRLPRLDGSGGVDLLDLVEDAWDLEESRAAEDVQALSRLAVAGSTGGPKAVKSLKQGDRFTKRQIETGRIHYVYTGTYTSHYVYDSCVLRLTDGAYETAAISLRFRIRNAKGGVGVQTLRYSPADHLQQQLRALQYPDVDTTEMLKSPSSAARSLIMVNHPKSTADDLNYKQQMDQSALADTIQVTFEYPSVEAHLNEFIFLNMDHLNPESIHTTTSGQFRAPQAFIFYLVGEFRSSGVGVSSLVGTLNPLPCSISLVDAHKPNENMTEIAYRDISMRRIALSARDCQSKLDQTVRLLFRCETITSDPQIQTESPTYVAVPVKITKKRRALPHLEQAGPVQVLSGADWLVGSDQLLCSDRDTKPTHLIYTVVSSLSSDSSRQLGSLVVANNESSRIFTQHQVNTGQVVFVASNGVNMVNTDVQVIELQLFDAGEFDRVFDPQELIRTAEQALVVLKTHGTTEFNPYLERLQYTWNDAAPTVTIKPIRLEIRPNPLLFSQDIQMDPLRMLVQKSPKPNALETLLPGRTGFRLTAANLYVFHAGTIYTLTDIQGAACELFDLSETRPIRQFAQQALNRRLVAVLIKDASKQVQNETPTSVQLTFELSNPGISPVKRTHSLILEWTTIGFVRRVYRVCAERGLLSLAVRRDGPSAALKASSVDAYVGLTSETAIEGRDFSLHSQKLLTFQMGETRQTILIRLHPAEQTAQRKLVFHVDLKSPTGTVLDSNRRATVVIRPGPKCKHRSYFSPQQHENPVKRDLAIMDETVSEQGLSATHGVKSHDFADPIMLSSAIRSGELTPLGKPISLAEWLATNQLPDSQTLSASYEQYLISQQTNKCVKGWHYFENRCYRFYSGSAPTTWNKARLQCERQDAFLTSITSDRHAVWVKDTFGIHEPFWIGFPGMTHQHTVSLLLTANNAVDITITIKVLRPYHELHSVHFVGHKNIKASLHQPYPGSIWIWHNLERVGYTNWESGFPVDAKWNREMGHGSDVHTAHSSKKRPKRPTVTPRMLDLESVFRIQNDLYTQPRAMPYGHVFRVPRRVPIGKDSPDNSGTGKGPRACVLANTSLFWQNRPCHRFLRSGYVCMRNPEV</sequence>
<gene>
    <name evidence="9" type="ORF">D915_000852</name>
</gene>
<feature type="repeat" description="CSPG" evidence="5">
    <location>
        <begin position="1027"/>
        <end position="1126"/>
    </location>
</feature>
<reference evidence="9" key="1">
    <citation type="submission" date="2019-03" db="EMBL/GenBank/DDBJ databases">
        <title>Improved annotation for the trematode Fasciola hepatica.</title>
        <authorList>
            <person name="Choi Y.-J."/>
            <person name="Martin J."/>
            <person name="Mitreva M."/>
        </authorList>
    </citation>
    <scope>NUCLEOTIDE SEQUENCE [LARGE SCALE GENOMIC DNA]</scope>
</reference>
<dbReference type="EMBL" id="JXXN02000183">
    <property type="protein sequence ID" value="THD28312.1"/>
    <property type="molecule type" value="Genomic_DNA"/>
</dbReference>
<evidence type="ECO:0000256" key="4">
    <source>
        <dbReference type="ARBA" id="ARBA00023180"/>
    </source>
</evidence>
<feature type="chain" id="PRO_5020021271" description="C-type lectin domain-containing protein" evidence="7">
    <location>
        <begin position="20"/>
        <end position="2704"/>
    </location>
</feature>
<keyword evidence="1" id="KW-0479">Metal-binding</keyword>
<evidence type="ECO:0000256" key="3">
    <source>
        <dbReference type="ARBA" id="ARBA00022737"/>
    </source>
</evidence>
<dbReference type="InterPro" id="IPR038081">
    <property type="entry name" value="CalX-like_sf"/>
</dbReference>
<name>A0A4E0S332_FASHE</name>
<dbReference type="GO" id="GO:0009653">
    <property type="term" value="P:anatomical structure morphogenesis"/>
    <property type="evidence" value="ECO:0007669"/>
    <property type="project" value="TreeGrafter"/>
</dbReference>
<dbReference type="InterPro" id="IPR016186">
    <property type="entry name" value="C-type_lectin-like/link_sf"/>
</dbReference>
<evidence type="ECO:0000256" key="1">
    <source>
        <dbReference type="ARBA" id="ARBA00022723"/>
    </source>
</evidence>
<evidence type="ECO:0000256" key="7">
    <source>
        <dbReference type="SAM" id="SignalP"/>
    </source>
</evidence>
<dbReference type="InterPro" id="IPR045658">
    <property type="entry name" value="FRAS1-rel_N"/>
</dbReference>
<evidence type="ECO:0000313" key="9">
    <source>
        <dbReference type="EMBL" id="THD28312.1"/>
    </source>
</evidence>
<dbReference type="Gene3D" id="2.60.40.2030">
    <property type="match status" value="1"/>
</dbReference>
<dbReference type="PANTHER" id="PTHR45739:SF8">
    <property type="entry name" value="FRAS1-RELATED EXTRACELLULAR MATRIX PROTEIN 1"/>
    <property type="match status" value="1"/>
</dbReference>
<accession>A0A4E0S332</accession>
<feature type="region of interest" description="Disordered" evidence="6">
    <location>
        <begin position="631"/>
        <end position="661"/>
    </location>
</feature>
<feature type="signal peptide" evidence="7">
    <location>
        <begin position="1"/>
        <end position="19"/>
    </location>
</feature>
<feature type="compositionally biased region" description="Gly residues" evidence="6">
    <location>
        <begin position="638"/>
        <end position="649"/>
    </location>
</feature>
<dbReference type="Proteomes" id="UP000230066">
    <property type="component" value="Unassembled WGS sequence"/>
</dbReference>
<dbReference type="InterPro" id="IPR001304">
    <property type="entry name" value="C-type_lectin-like"/>
</dbReference>
<evidence type="ECO:0000313" key="10">
    <source>
        <dbReference type="Proteomes" id="UP000230066"/>
    </source>
</evidence>
<dbReference type="InterPro" id="IPR051561">
    <property type="entry name" value="FRAS1_ECM"/>
</dbReference>
<dbReference type="Gene3D" id="3.10.100.10">
    <property type="entry name" value="Mannose-Binding Protein A, subunit A"/>
    <property type="match status" value="1"/>
</dbReference>
<evidence type="ECO:0000256" key="2">
    <source>
        <dbReference type="ARBA" id="ARBA00022729"/>
    </source>
</evidence>
<keyword evidence="10" id="KW-1185">Reference proteome</keyword>
<keyword evidence="2 7" id="KW-0732">Signal</keyword>
<protein>
    <recommendedName>
        <fullName evidence="8">C-type lectin domain-containing protein</fullName>
    </recommendedName>
</protein>
<evidence type="ECO:0000259" key="8">
    <source>
        <dbReference type="SMART" id="SM00034"/>
    </source>
</evidence>
<dbReference type="Pfam" id="PF19309">
    <property type="entry name" value="Frem_N"/>
    <property type="match status" value="1"/>
</dbReference>
<feature type="domain" description="C-type lectin" evidence="8">
    <location>
        <begin position="2450"/>
        <end position="2699"/>
    </location>
</feature>
<dbReference type="Pfam" id="PF16184">
    <property type="entry name" value="Cadherin_3"/>
    <property type="match status" value="3"/>
</dbReference>
<dbReference type="PANTHER" id="PTHR45739">
    <property type="entry name" value="MATRIX PROTEIN, PUTATIVE-RELATED"/>
    <property type="match status" value="1"/>
</dbReference>
<keyword evidence="3" id="KW-0677">Repeat</keyword>
<proteinExistence type="predicted"/>
<dbReference type="GO" id="GO:0046872">
    <property type="term" value="F:metal ion binding"/>
    <property type="evidence" value="ECO:0007669"/>
    <property type="project" value="UniProtKB-KW"/>
</dbReference>
<evidence type="ECO:0000256" key="5">
    <source>
        <dbReference type="PROSITE-ProRule" id="PRU01201"/>
    </source>
</evidence>
<organism evidence="9 10">
    <name type="scientific">Fasciola hepatica</name>
    <name type="common">Liver fluke</name>
    <dbReference type="NCBI Taxonomy" id="6192"/>
    <lineage>
        <taxon>Eukaryota</taxon>
        <taxon>Metazoa</taxon>
        <taxon>Spiralia</taxon>
        <taxon>Lophotrochozoa</taxon>
        <taxon>Platyhelminthes</taxon>
        <taxon>Trematoda</taxon>
        <taxon>Digenea</taxon>
        <taxon>Plagiorchiida</taxon>
        <taxon>Echinostomata</taxon>
        <taxon>Echinostomatoidea</taxon>
        <taxon>Fasciolidae</taxon>
        <taxon>Fasciola</taxon>
    </lineage>
</organism>
<feature type="repeat" description="CSPG" evidence="5">
    <location>
        <begin position="1270"/>
        <end position="1403"/>
    </location>
</feature>
<comment type="caution">
    <text evidence="9">The sequence shown here is derived from an EMBL/GenBank/DDBJ whole genome shotgun (WGS) entry which is preliminary data.</text>
</comment>